<protein>
    <submittedName>
        <fullName evidence="1">Uncharacterized protein</fullName>
    </submittedName>
</protein>
<proteinExistence type="predicted"/>
<keyword evidence="2" id="KW-1185">Reference proteome</keyword>
<comment type="caution">
    <text evidence="1">The sequence shown here is derived from an EMBL/GenBank/DDBJ whole genome shotgun (WGS) entry which is preliminary data.</text>
</comment>
<dbReference type="EMBL" id="CM044706">
    <property type="protein sequence ID" value="KAI5658884.1"/>
    <property type="molecule type" value="Genomic_DNA"/>
</dbReference>
<evidence type="ECO:0000313" key="2">
    <source>
        <dbReference type="Proteomes" id="UP001060085"/>
    </source>
</evidence>
<reference evidence="2" key="1">
    <citation type="journal article" date="2023" name="Nat. Plants">
        <title>Single-cell RNA sequencing provides a high-resolution roadmap for understanding the multicellular compartmentation of specialized metabolism.</title>
        <authorList>
            <person name="Sun S."/>
            <person name="Shen X."/>
            <person name="Li Y."/>
            <person name="Li Y."/>
            <person name="Wang S."/>
            <person name="Li R."/>
            <person name="Zhang H."/>
            <person name="Shen G."/>
            <person name="Guo B."/>
            <person name="Wei J."/>
            <person name="Xu J."/>
            <person name="St-Pierre B."/>
            <person name="Chen S."/>
            <person name="Sun C."/>
        </authorList>
    </citation>
    <scope>NUCLEOTIDE SEQUENCE [LARGE SCALE GENOMIC DNA]</scope>
</reference>
<name>A0ACC0ADJ8_CATRO</name>
<accession>A0ACC0ADJ8</accession>
<gene>
    <name evidence="1" type="ORF">M9H77_27677</name>
</gene>
<organism evidence="1 2">
    <name type="scientific">Catharanthus roseus</name>
    <name type="common">Madagascar periwinkle</name>
    <name type="synonym">Vinca rosea</name>
    <dbReference type="NCBI Taxonomy" id="4058"/>
    <lineage>
        <taxon>Eukaryota</taxon>
        <taxon>Viridiplantae</taxon>
        <taxon>Streptophyta</taxon>
        <taxon>Embryophyta</taxon>
        <taxon>Tracheophyta</taxon>
        <taxon>Spermatophyta</taxon>
        <taxon>Magnoliopsida</taxon>
        <taxon>eudicotyledons</taxon>
        <taxon>Gunneridae</taxon>
        <taxon>Pentapetalae</taxon>
        <taxon>asterids</taxon>
        <taxon>lamiids</taxon>
        <taxon>Gentianales</taxon>
        <taxon>Apocynaceae</taxon>
        <taxon>Rauvolfioideae</taxon>
        <taxon>Vinceae</taxon>
        <taxon>Catharanthinae</taxon>
        <taxon>Catharanthus</taxon>
    </lineage>
</organism>
<dbReference type="Proteomes" id="UP001060085">
    <property type="component" value="Linkage Group LG06"/>
</dbReference>
<evidence type="ECO:0000313" key="1">
    <source>
        <dbReference type="EMBL" id="KAI5658884.1"/>
    </source>
</evidence>
<sequence length="134" mass="15047">MSSSSSATCGKDNKDYVTLKSKDEKCFKVKESIAFKSTKIKNMVKSSCADTSSSSSSSSNPIYLPKIESGILAMLLDYLNKHEDFSNYDQEKYKNKYCEELAKKPLPQLFDFYTAAVDLEINGMNYFNIANIAI</sequence>